<evidence type="ECO:0000259" key="11">
    <source>
        <dbReference type="PROSITE" id="PS50879"/>
    </source>
</evidence>
<keyword evidence="8" id="KW-0255">Endonuclease</keyword>
<dbReference type="GO" id="GO:0003676">
    <property type="term" value="F:nucleic acid binding"/>
    <property type="evidence" value="ECO:0007669"/>
    <property type="project" value="InterPro"/>
</dbReference>
<keyword evidence="7" id="KW-0479">Metal-binding</keyword>
<dbReference type="InterPro" id="IPR022892">
    <property type="entry name" value="RNaseHI"/>
</dbReference>
<dbReference type="PANTHER" id="PTHR10642">
    <property type="entry name" value="RIBONUCLEASE H1"/>
    <property type="match status" value="1"/>
</dbReference>
<evidence type="ECO:0000313" key="12">
    <source>
        <dbReference type="EMBL" id="GGE21447.1"/>
    </source>
</evidence>
<comment type="caution">
    <text evidence="12">The sequence shown here is derived from an EMBL/GenBank/DDBJ whole genome shotgun (WGS) entry which is preliminary data.</text>
</comment>
<dbReference type="EC" id="3.1.26.4" evidence="5"/>
<dbReference type="PANTHER" id="PTHR10642:SF26">
    <property type="entry name" value="RIBONUCLEASE H1"/>
    <property type="match status" value="1"/>
</dbReference>
<dbReference type="Pfam" id="PF00075">
    <property type="entry name" value="RNase_H"/>
    <property type="match status" value="1"/>
</dbReference>
<dbReference type="PROSITE" id="PS50879">
    <property type="entry name" value="RNASE_H_1"/>
    <property type="match status" value="1"/>
</dbReference>
<organism evidence="12 13">
    <name type="scientific">Aureimonas endophytica</name>
    <dbReference type="NCBI Taxonomy" id="2027858"/>
    <lineage>
        <taxon>Bacteria</taxon>
        <taxon>Pseudomonadati</taxon>
        <taxon>Pseudomonadota</taxon>
        <taxon>Alphaproteobacteria</taxon>
        <taxon>Hyphomicrobiales</taxon>
        <taxon>Aurantimonadaceae</taxon>
        <taxon>Aureimonas</taxon>
    </lineage>
</organism>
<keyword evidence="10" id="KW-0460">Magnesium</keyword>
<evidence type="ECO:0000256" key="4">
    <source>
        <dbReference type="ARBA" id="ARBA00011245"/>
    </source>
</evidence>
<reference evidence="12" key="2">
    <citation type="submission" date="2020-09" db="EMBL/GenBank/DDBJ databases">
        <authorList>
            <person name="Sun Q."/>
            <person name="Zhou Y."/>
        </authorList>
    </citation>
    <scope>NUCLEOTIDE SEQUENCE</scope>
    <source>
        <strain evidence="12">CGMCC 1.15367</strain>
    </source>
</reference>
<dbReference type="CDD" id="cd09278">
    <property type="entry name" value="RNase_HI_prokaryote_like"/>
    <property type="match status" value="1"/>
</dbReference>
<sequence length="241" mass="26213">MKHRPITEAEIEAGKSPTGGFSYARLRSWGVRCPPRAGWRRKLVRAGVPAACPYPEGFVPAASDFAVPMNPLLGAPPAAPAAPPPDALQIFTDGSCEAMAGGWGLAVYREGAELHAACGGEAATTNNRMELRAVIEALRWLEPDRPALLWTDSQYVARGAEEWRRGWRKARWTREGRGALAHADLWEELGALLATRPVEIGWTRGHADTPGNERADALAALGRRWTLRKAGLRRNPSSRPG</sequence>
<evidence type="ECO:0000256" key="7">
    <source>
        <dbReference type="ARBA" id="ARBA00022723"/>
    </source>
</evidence>
<comment type="subunit">
    <text evidence="4">Monomer.</text>
</comment>
<feature type="domain" description="RNase H type-1" evidence="11">
    <location>
        <begin position="84"/>
        <end position="224"/>
    </location>
</feature>
<dbReference type="InterPro" id="IPR050092">
    <property type="entry name" value="RNase_H"/>
</dbReference>
<dbReference type="AlphaFoldDB" id="A0A917A0X7"/>
<evidence type="ECO:0000256" key="5">
    <source>
        <dbReference type="ARBA" id="ARBA00012180"/>
    </source>
</evidence>
<dbReference type="GO" id="GO:0046872">
    <property type="term" value="F:metal ion binding"/>
    <property type="evidence" value="ECO:0007669"/>
    <property type="project" value="UniProtKB-KW"/>
</dbReference>
<comment type="similarity">
    <text evidence="3">Belongs to the RNase H family.</text>
</comment>
<keyword evidence="13" id="KW-1185">Reference proteome</keyword>
<gene>
    <name evidence="12" type="ORF">GCM10011390_45970</name>
</gene>
<dbReference type="InterPro" id="IPR036397">
    <property type="entry name" value="RNaseH_sf"/>
</dbReference>
<dbReference type="Gene3D" id="3.30.420.10">
    <property type="entry name" value="Ribonuclease H-like superfamily/Ribonuclease H"/>
    <property type="match status" value="1"/>
</dbReference>
<comment type="catalytic activity">
    <reaction evidence="1">
        <text>Endonucleolytic cleavage to 5'-phosphomonoester.</text>
        <dbReference type="EC" id="3.1.26.4"/>
    </reaction>
</comment>
<accession>A0A917A0X7</accession>
<name>A0A917A0X7_9HYPH</name>
<proteinExistence type="inferred from homology"/>
<evidence type="ECO:0000256" key="8">
    <source>
        <dbReference type="ARBA" id="ARBA00022759"/>
    </source>
</evidence>
<dbReference type="GO" id="GO:0043137">
    <property type="term" value="P:DNA replication, removal of RNA primer"/>
    <property type="evidence" value="ECO:0007669"/>
    <property type="project" value="TreeGrafter"/>
</dbReference>
<evidence type="ECO:0000256" key="10">
    <source>
        <dbReference type="ARBA" id="ARBA00022842"/>
    </source>
</evidence>
<dbReference type="SUPFAM" id="SSF53098">
    <property type="entry name" value="Ribonuclease H-like"/>
    <property type="match status" value="1"/>
</dbReference>
<dbReference type="InterPro" id="IPR012337">
    <property type="entry name" value="RNaseH-like_sf"/>
</dbReference>
<dbReference type="Proteomes" id="UP000644699">
    <property type="component" value="Unassembled WGS sequence"/>
</dbReference>
<comment type="cofactor">
    <cofactor evidence="2">
        <name>Mg(2+)</name>
        <dbReference type="ChEBI" id="CHEBI:18420"/>
    </cofactor>
</comment>
<evidence type="ECO:0000256" key="2">
    <source>
        <dbReference type="ARBA" id="ARBA00001946"/>
    </source>
</evidence>
<reference evidence="12" key="1">
    <citation type="journal article" date="2014" name="Int. J. Syst. Evol. Microbiol.">
        <title>Complete genome sequence of Corynebacterium casei LMG S-19264T (=DSM 44701T), isolated from a smear-ripened cheese.</title>
        <authorList>
            <consortium name="US DOE Joint Genome Institute (JGI-PGF)"/>
            <person name="Walter F."/>
            <person name="Albersmeier A."/>
            <person name="Kalinowski J."/>
            <person name="Ruckert C."/>
        </authorList>
    </citation>
    <scope>NUCLEOTIDE SEQUENCE</scope>
    <source>
        <strain evidence="12">CGMCC 1.15367</strain>
    </source>
</reference>
<dbReference type="EMBL" id="BMIQ01000009">
    <property type="protein sequence ID" value="GGE21447.1"/>
    <property type="molecule type" value="Genomic_DNA"/>
</dbReference>
<evidence type="ECO:0000256" key="3">
    <source>
        <dbReference type="ARBA" id="ARBA00005300"/>
    </source>
</evidence>
<evidence type="ECO:0000313" key="13">
    <source>
        <dbReference type="Proteomes" id="UP000644699"/>
    </source>
</evidence>
<evidence type="ECO:0000256" key="6">
    <source>
        <dbReference type="ARBA" id="ARBA00022722"/>
    </source>
</evidence>
<protein>
    <recommendedName>
        <fullName evidence="5">ribonuclease H</fullName>
        <ecNumber evidence="5">3.1.26.4</ecNumber>
    </recommendedName>
</protein>
<keyword evidence="6" id="KW-0540">Nuclease</keyword>
<evidence type="ECO:0000256" key="9">
    <source>
        <dbReference type="ARBA" id="ARBA00022801"/>
    </source>
</evidence>
<keyword evidence="9" id="KW-0378">Hydrolase</keyword>
<dbReference type="GO" id="GO:0004523">
    <property type="term" value="F:RNA-DNA hybrid ribonuclease activity"/>
    <property type="evidence" value="ECO:0007669"/>
    <property type="project" value="UniProtKB-EC"/>
</dbReference>
<dbReference type="RefSeq" id="WP_210318553.1">
    <property type="nucleotide sequence ID" value="NZ_BMIQ01000009.1"/>
</dbReference>
<evidence type="ECO:0000256" key="1">
    <source>
        <dbReference type="ARBA" id="ARBA00000077"/>
    </source>
</evidence>
<dbReference type="InterPro" id="IPR002156">
    <property type="entry name" value="RNaseH_domain"/>
</dbReference>